<dbReference type="Gene3D" id="3.30.890.10">
    <property type="entry name" value="Methyl-cpg-binding Protein 2, Chain A"/>
    <property type="match status" value="1"/>
</dbReference>
<dbReference type="AlphaFoldDB" id="A0A821SEQ8"/>
<dbReference type="OrthoDB" id="61560at2759"/>
<feature type="domain" description="MBD" evidence="2">
    <location>
        <begin position="180"/>
        <end position="251"/>
    </location>
</feature>
<feature type="region of interest" description="Disordered" evidence="1">
    <location>
        <begin position="1"/>
        <end position="98"/>
    </location>
</feature>
<evidence type="ECO:0000313" key="4">
    <source>
        <dbReference type="Proteomes" id="UP000663880"/>
    </source>
</evidence>
<accession>A0A821SEQ8</accession>
<dbReference type="CDD" id="cd00122">
    <property type="entry name" value="MBD"/>
    <property type="match status" value="1"/>
</dbReference>
<name>A0A821SEQ8_9NEOP</name>
<keyword evidence="4" id="KW-1185">Reference proteome</keyword>
<feature type="region of interest" description="Disordered" evidence="1">
    <location>
        <begin position="267"/>
        <end position="378"/>
    </location>
</feature>
<proteinExistence type="predicted"/>
<dbReference type="PROSITE" id="PS50982">
    <property type="entry name" value="MBD"/>
    <property type="match status" value="1"/>
</dbReference>
<sequence length="436" mass="48076">MSNEMAVGDKVSKDTTVCSDEVVEEAIHTEQASQPSSEALMEGSQEEAKPEEESSTSNTKLSDDTNEKKDDDDQKCKKRRASAAFSDEPDTEFKGFEQSDCDLTEFNKIVDNWQAQVSEAVKLVTPLRKVLTLTLKIPKQPRQDTDSSRPSSALSSTSEGDGATDASSSPANRGRRPTVEMSSPLLRVPLERGWKRELVYRAALDAHSRRNADIYYYMPGGKKLRSTREVAENLSGSGLTLENFSFFKEPLGIDDPEKEIIRDAKVIRRMESPVPPPTQTVADLKRTPKPTKGASPEPAVKSPPAKIKVKSIGSRLNNNSAPSSPATPKQPRRTSQTQHPADNNNTAWKKPSGELLSSDAEARTPSPTRSEATRTKARSVFNVRTSELNVRKMRGRVAPCRWRCALVPRAVVERCVAAGRRRRSSPGLRTSTSTLR</sequence>
<dbReference type="SUPFAM" id="SSF54171">
    <property type="entry name" value="DNA-binding domain"/>
    <property type="match status" value="1"/>
</dbReference>
<comment type="caution">
    <text evidence="3">The sequence shown here is derived from an EMBL/GenBank/DDBJ whole genome shotgun (WGS) entry which is preliminary data.</text>
</comment>
<dbReference type="InterPro" id="IPR001739">
    <property type="entry name" value="Methyl_CpG_DNA-bd"/>
</dbReference>
<gene>
    <name evidence="3" type="ORF">PMACD_LOCUS7704</name>
</gene>
<dbReference type="EMBL" id="CAJOBZ010000019">
    <property type="protein sequence ID" value="CAF4858563.1"/>
    <property type="molecule type" value="Genomic_DNA"/>
</dbReference>
<dbReference type="InterPro" id="IPR016177">
    <property type="entry name" value="DNA-bd_dom_sf"/>
</dbReference>
<feature type="region of interest" description="Disordered" evidence="1">
    <location>
        <begin position="139"/>
        <end position="184"/>
    </location>
</feature>
<dbReference type="Pfam" id="PF01429">
    <property type="entry name" value="MBD"/>
    <property type="match status" value="1"/>
</dbReference>
<feature type="compositionally biased region" description="Basic and acidic residues" evidence="1">
    <location>
        <begin position="61"/>
        <end position="75"/>
    </location>
</feature>
<evidence type="ECO:0000259" key="2">
    <source>
        <dbReference type="PROSITE" id="PS50982"/>
    </source>
</evidence>
<reference evidence="3" key="1">
    <citation type="submission" date="2021-02" db="EMBL/GenBank/DDBJ databases">
        <authorList>
            <person name="Steward A R."/>
        </authorList>
    </citation>
    <scope>NUCLEOTIDE SEQUENCE</scope>
</reference>
<feature type="compositionally biased region" description="Polar residues" evidence="1">
    <location>
        <begin position="314"/>
        <end position="347"/>
    </location>
</feature>
<evidence type="ECO:0000256" key="1">
    <source>
        <dbReference type="SAM" id="MobiDB-lite"/>
    </source>
</evidence>
<dbReference type="SMART" id="SM00391">
    <property type="entry name" value="MBD"/>
    <property type="match status" value="1"/>
</dbReference>
<dbReference type="Proteomes" id="UP000663880">
    <property type="component" value="Unassembled WGS sequence"/>
</dbReference>
<protein>
    <recommendedName>
        <fullName evidence="2">MBD domain-containing protein</fullName>
    </recommendedName>
</protein>
<organism evidence="3 4">
    <name type="scientific">Pieris macdunnoughi</name>
    <dbReference type="NCBI Taxonomy" id="345717"/>
    <lineage>
        <taxon>Eukaryota</taxon>
        <taxon>Metazoa</taxon>
        <taxon>Ecdysozoa</taxon>
        <taxon>Arthropoda</taxon>
        <taxon>Hexapoda</taxon>
        <taxon>Insecta</taxon>
        <taxon>Pterygota</taxon>
        <taxon>Neoptera</taxon>
        <taxon>Endopterygota</taxon>
        <taxon>Lepidoptera</taxon>
        <taxon>Glossata</taxon>
        <taxon>Ditrysia</taxon>
        <taxon>Papilionoidea</taxon>
        <taxon>Pieridae</taxon>
        <taxon>Pierinae</taxon>
        <taxon>Pieris</taxon>
    </lineage>
</organism>
<dbReference type="GO" id="GO:0003677">
    <property type="term" value="F:DNA binding"/>
    <property type="evidence" value="ECO:0007669"/>
    <property type="project" value="InterPro"/>
</dbReference>
<evidence type="ECO:0000313" key="3">
    <source>
        <dbReference type="EMBL" id="CAF4858563.1"/>
    </source>
</evidence>
<feature type="compositionally biased region" description="Low complexity" evidence="1">
    <location>
        <begin position="148"/>
        <end position="158"/>
    </location>
</feature>